<evidence type="ECO:0000256" key="1">
    <source>
        <dbReference type="SAM" id="MobiDB-lite"/>
    </source>
</evidence>
<name>A0AAD4E3I4_9AGAM</name>
<organism evidence="3 4">
    <name type="scientific">Suillus fuscotomentosus</name>
    <dbReference type="NCBI Taxonomy" id="1912939"/>
    <lineage>
        <taxon>Eukaryota</taxon>
        <taxon>Fungi</taxon>
        <taxon>Dikarya</taxon>
        <taxon>Basidiomycota</taxon>
        <taxon>Agaricomycotina</taxon>
        <taxon>Agaricomycetes</taxon>
        <taxon>Agaricomycetidae</taxon>
        <taxon>Boletales</taxon>
        <taxon>Suillineae</taxon>
        <taxon>Suillaceae</taxon>
        <taxon>Suillus</taxon>
    </lineage>
</organism>
<dbReference type="Pfam" id="PF18759">
    <property type="entry name" value="Plavaka"/>
    <property type="match status" value="1"/>
</dbReference>
<dbReference type="RefSeq" id="XP_041224640.1">
    <property type="nucleotide sequence ID" value="XM_041367266.1"/>
</dbReference>
<dbReference type="InterPro" id="IPR041078">
    <property type="entry name" value="Plavaka"/>
</dbReference>
<feature type="domain" description="C2H2-type" evidence="2">
    <location>
        <begin position="15"/>
        <end position="38"/>
    </location>
</feature>
<evidence type="ECO:0000313" key="3">
    <source>
        <dbReference type="EMBL" id="KAG1899064.1"/>
    </source>
</evidence>
<dbReference type="InterPro" id="IPR013087">
    <property type="entry name" value="Znf_C2H2_type"/>
</dbReference>
<protein>
    <recommendedName>
        <fullName evidence="2">C2H2-type domain-containing protein</fullName>
    </recommendedName>
</protein>
<keyword evidence="4" id="KW-1185">Reference proteome</keyword>
<dbReference type="AlphaFoldDB" id="A0AAD4E3I4"/>
<dbReference type="GeneID" id="64661564"/>
<feature type="compositionally biased region" description="Polar residues" evidence="1">
    <location>
        <begin position="61"/>
        <end position="70"/>
    </location>
</feature>
<evidence type="ECO:0000259" key="2">
    <source>
        <dbReference type="PROSITE" id="PS00028"/>
    </source>
</evidence>
<reference evidence="3" key="1">
    <citation type="journal article" date="2020" name="New Phytol.">
        <title>Comparative genomics reveals dynamic genome evolution in host specialist ectomycorrhizal fungi.</title>
        <authorList>
            <person name="Lofgren L.A."/>
            <person name="Nguyen N.H."/>
            <person name="Vilgalys R."/>
            <person name="Ruytinx J."/>
            <person name="Liao H.L."/>
            <person name="Branco S."/>
            <person name="Kuo A."/>
            <person name="LaButti K."/>
            <person name="Lipzen A."/>
            <person name="Andreopoulos W."/>
            <person name="Pangilinan J."/>
            <person name="Riley R."/>
            <person name="Hundley H."/>
            <person name="Na H."/>
            <person name="Barry K."/>
            <person name="Grigoriev I.V."/>
            <person name="Stajich J.E."/>
            <person name="Kennedy P.G."/>
        </authorList>
    </citation>
    <scope>NUCLEOTIDE SEQUENCE</scope>
    <source>
        <strain evidence="3">FC203</strain>
    </source>
</reference>
<dbReference type="Proteomes" id="UP001195769">
    <property type="component" value="Unassembled WGS sequence"/>
</dbReference>
<sequence>MPHSRRDFSTLRIPCTKPGCNRWFKNKSGYTQHTNAAHPLFSAAPLHAEPSQFTWPHPDDPSQSNRSPSPIFNGDIDPIQSDGACEEDRSEIPRSVQSPTPAEFVGTGDRLYRNYHPSLTGRPCDPEGNFLPPGVLPLPLSEKCSDDWTPYCDRLEFELADYIFTKNQTPAAQIDHLLDLWAASLIQAGAYLSQVPFKDHRDVYKTIDSTPLGDVKWQSFSVKYTGDIPDGDPAPWMTESYDVWFRDPHQVVQNMLANPDYATEVDLRPYCEFATETDERQWQDFMSGDWAWNQADQIAEDPDTHGSMFVPVILGSDKTTVSVATGQNDYYLLYASIGNVRNNVRRAHCGAVAVIGFLAMPKTTKQHAKTAIFRKFHHQLFHSSLSFILQTLKPMMTKPEVVRFGDGHYRRVIYGLGPYIADYEEQVLLACIVQSWCAKCTSNSKTLDDDNLLHSRVHTDTLIEECDHEMLWDEYGIIAQLVPFTNDFPRADINELIAPDLLHQIIKGAFKDHLVAWVEKYLVITYGQARADVILDDIDRRIAAVPAFSGLRRFPQGCNFKQWTGDDLKALMKVYLPAIKGYVPTDIVRAFHALLEFCYLVCRNIITETSLKEINNVVARFHRYREIFRTSDHYNALIRLFGALNGLCSSITESKHIKAVKEPWRRSSRYKALGQMLVTNQRLDKLTASRQDFHARGMLNGTCLTSVLAALNTQAPREHHDAGQHELPVSSAPGEDVNEDFDVIDDPTSVLAHVELTKTPCKRTPSGFISITENKYIEGTKHAQSIPELSTELDIPNLADLVRWFLFEQSNPKDTRNPTEVPLLEFPHYQGQISIFNSASSTFHAPSDLSGIGGMKHEHIRACPLWRNEYARNDCMFVITDSDTHGMQGMDVARIMAFFSLRQHGRQIPCAVVRWFNRVGNVPDPDTSMWMVKPAFAAQNTPHFAVIHIDTIFHAAHLIPVFGTTPLSPSIKFYHVLDIFKLFYVNKFADHHAFEIAS</sequence>
<dbReference type="PROSITE" id="PS00028">
    <property type="entry name" value="ZINC_FINGER_C2H2_1"/>
    <property type="match status" value="1"/>
</dbReference>
<evidence type="ECO:0000313" key="4">
    <source>
        <dbReference type="Proteomes" id="UP001195769"/>
    </source>
</evidence>
<dbReference type="EMBL" id="JABBWK010000035">
    <property type="protein sequence ID" value="KAG1899064.1"/>
    <property type="molecule type" value="Genomic_DNA"/>
</dbReference>
<feature type="region of interest" description="Disordered" evidence="1">
    <location>
        <begin position="50"/>
        <end position="108"/>
    </location>
</feature>
<comment type="caution">
    <text evidence="3">The sequence shown here is derived from an EMBL/GenBank/DDBJ whole genome shotgun (WGS) entry which is preliminary data.</text>
</comment>
<gene>
    <name evidence="3" type="ORF">F5891DRAFT_1190258</name>
</gene>
<accession>A0AAD4E3I4</accession>
<proteinExistence type="predicted"/>